<dbReference type="AlphaFoldDB" id="A0A1U9NMN0"/>
<organism evidence="11 12">
    <name type="scientific">Anaerohalosphaera lusitana</name>
    <dbReference type="NCBI Taxonomy" id="1936003"/>
    <lineage>
        <taxon>Bacteria</taxon>
        <taxon>Pseudomonadati</taxon>
        <taxon>Planctomycetota</taxon>
        <taxon>Phycisphaerae</taxon>
        <taxon>Sedimentisphaerales</taxon>
        <taxon>Anaerohalosphaeraceae</taxon>
        <taxon>Anaerohalosphaera</taxon>
    </lineage>
</organism>
<dbReference type="Gene3D" id="1.10.10.60">
    <property type="entry name" value="Homeodomain-like"/>
    <property type="match status" value="1"/>
</dbReference>
<dbReference type="SMART" id="SM00382">
    <property type="entry name" value="AAA"/>
    <property type="match status" value="1"/>
</dbReference>
<dbReference type="SUPFAM" id="SSF52172">
    <property type="entry name" value="CheY-like"/>
    <property type="match status" value="1"/>
</dbReference>
<dbReference type="SUPFAM" id="SSF52540">
    <property type="entry name" value="P-loop containing nucleoside triphosphate hydrolases"/>
    <property type="match status" value="1"/>
</dbReference>
<dbReference type="Proteomes" id="UP000189674">
    <property type="component" value="Chromosome"/>
</dbReference>
<dbReference type="InterPro" id="IPR027417">
    <property type="entry name" value="P-loop_NTPase"/>
</dbReference>
<dbReference type="InterPro" id="IPR058031">
    <property type="entry name" value="AAA_lid_NorR"/>
</dbReference>
<dbReference type="Gene3D" id="3.40.50.2300">
    <property type="match status" value="1"/>
</dbReference>
<dbReference type="FunFam" id="3.40.50.300:FF:000006">
    <property type="entry name" value="DNA-binding transcriptional regulator NtrC"/>
    <property type="match status" value="1"/>
</dbReference>
<sequence length="473" mass="52345">MERILIVDDDSGIRSELVSIVSSPGREIIEASDGSEALQVLESEMFDLILSDVRMPGMDGFELLAEIRQRWTNLPVIIITAFASTDTAVQALRGGAYDYITKPFSIDDIRNIVSHALEANRLFNEVSYLKGRLGERYSMDNIIGQCPAMQKVFDTIMRVAKAPCNILITGESGTGKDLAAQAIHEYSSRSQNHLVTIDCGSIPEGLLESELFGHVKGAFTGAVSEKEGLVQSANGGTIFLDEIGDMPLSLQVKLLRLIQNRHVQKVGSTKREQVDVRILAATNANLAEKVRNKQFREDLFYRLNVVEIHLPPLRSRGGDVLLLMSYFLKRYSEALGREVCKVDESVKRAFGKYPWPGNVRELENAVERAVTLCDGSLIRLEDIPGNIAQWQNESGAVSGTLSERVDHFEKQCLIGAMEAEEFHAAGAAERLGISLATLYRKLKKFDIPVASTGIVEVERSNTGQTQFTRGLKR</sequence>
<keyword evidence="7" id="KW-0804">Transcription</keyword>
<dbReference type="InterPro" id="IPR011006">
    <property type="entry name" value="CheY-like_superfamily"/>
</dbReference>
<dbReference type="InterPro" id="IPR002197">
    <property type="entry name" value="HTH_Fis"/>
</dbReference>
<keyword evidence="3" id="KW-0067">ATP-binding</keyword>
<dbReference type="CDD" id="cd00009">
    <property type="entry name" value="AAA"/>
    <property type="match status" value="1"/>
</dbReference>
<dbReference type="RefSeq" id="WP_169853134.1">
    <property type="nucleotide sequence ID" value="NZ_CP019791.1"/>
</dbReference>
<keyword evidence="12" id="KW-1185">Reference proteome</keyword>
<evidence type="ECO:0000256" key="8">
    <source>
        <dbReference type="PROSITE-ProRule" id="PRU00169"/>
    </source>
</evidence>
<dbReference type="InterPro" id="IPR025944">
    <property type="entry name" value="Sigma_54_int_dom_CS"/>
</dbReference>
<keyword evidence="1 8" id="KW-0597">Phosphoprotein</keyword>
<reference evidence="12" key="1">
    <citation type="submission" date="2017-02" db="EMBL/GenBank/DDBJ databases">
        <title>Comparative genomics and description of representatives of a novel lineage of planctomycetes thriving in anoxic sediments.</title>
        <authorList>
            <person name="Spring S."/>
            <person name="Bunk B."/>
            <person name="Sproer C."/>
        </authorList>
    </citation>
    <scope>NUCLEOTIDE SEQUENCE [LARGE SCALE GENOMIC DNA]</scope>
    <source>
        <strain evidence="12">ST-NAGAB-D1</strain>
    </source>
</reference>
<dbReference type="InterPro" id="IPR009057">
    <property type="entry name" value="Homeodomain-like_sf"/>
</dbReference>
<dbReference type="EMBL" id="CP019791">
    <property type="protein sequence ID" value="AQT68994.1"/>
    <property type="molecule type" value="Genomic_DNA"/>
</dbReference>
<dbReference type="Gene3D" id="1.10.8.60">
    <property type="match status" value="1"/>
</dbReference>
<dbReference type="GO" id="GO:0043565">
    <property type="term" value="F:sequence-specific DNA binding"/>
    <property type="evidence" value="ECO:0007669"/>
    <property type="project" value="InterPro"/>
</dbReference>
<dbReference type="PRINTS" id="PR01590">
    <property type="entry name" value="HTHFIS"/>
</dbReference>
<dbReference type="Pfam" id="PF25601">
    <property type="entry name" value="AAA_lid_14"/>
    <property type="match status" value="1"/>
</dbReference>
<dbReference type="InterPro" id="IPR025943">
    <property type="entry name" value="Sigma_54_int_dom_ATP-bd_2"/>
</dbReference>
<evidence type="ECO:0000313" key="12">
    <source>
        <dbReference type="Proteomes" id="UP000189674"/>
    </source>
</evidence>
<dbReference type="InterPro" id="IPR001789">
    <property type="entry name" value="Sig_transdc_resp-reg_receiver"/>
</dbReference>
<evidence type="ECO:0000256" key="6">
    <source>
        <dbReference type="ARBA" id="ARBA00023125"/>
    </source>
</evidence>
<dbReference type="PANTHER" id="PTHR32071">
    <property type="entry name" value="TRANSCRIPTIONAL REGULATORY PROTEIN"/>
    <property type="match status" value="1"/>
</dbReference>
<dbReference type="GO" id="GO:0000160">
    <property type="term" value="P:phosphorelay signal transduction system"/>
    <property type="evidence" value="ECO:0007669"/>
    <property type="project" value="UniProtKB-KW"/>
</dbReference>
<dbReference type="GO" id="GO:0005524">
    <property type="term" value="F:ATP binding"/>
    <property type="evidence" value="ECO:0007669"/>
    <property type="project" value="UniProtKB-KW"/>
</dbReference>
<evidence type="ECO:0000259" key="9">
    <source>
        <dbReference type="PROSITE" id="PS50045"/>
    </source>
</evidence>
<evidence type="ECO:0000256" key="5">
    <source>
        <dbReference type="ARBA" id="ARBA00023015"/>
    </source>
</evidence>
<evidence type="ECO:0000256" key="4">
    <source>
        <dbReference type="ARBA" id="ARBA00023012"/>
    </source>
</evidence>
<name>A0A1U9NMN0_9BACT</name>
<keyword evidence="5" id="KW-0805">Transcription regulation</keyword>
<dbReference type="Gene3D" id="3.40.50.300">
    <property type="entry name" value="P-loop containing nucleotide triphosphate hydrolases"/>
    <property type="match status" value="1"/>
</dbReference>
<dbReference type="SUPFAM" id="SSF46689">
    <property type="entry name" value="Homeodomain-like"/>
    <property type="match status" value="1"/>
</dbReference>
<feature type="domain" description="Sigma-54 factor interaction" evidence="9">
    <location>
        <begin position="142"/>
        <end position="371"/>
    </location>
</feature>
<keyword evidence="6" id="KW-0238">DNA-binding</keyword>
<evidence type="ECO:0000256" key="7">
    <source>
        <dbReference type="ARBA" id="ARBA00023163"/>
    </source>
</evidence>
<keyword evidence="4" id="KW-0902">Two-component regulatory system</keyword>
<dbReference type="STRING" id="1936003.STSP2_02172"/>
<dbReference type="Pfam" id="PF02954">
    <property type="entry name" value="HTH_8"/>
    <property type="match status" value="1"/>
</dbReference>
<feature type="modified residue" description="4-aspartylphosphate" evidence="8">
    <location>
        <position position="52"/>
    </location>
</feature>
<evidence type="ECO:0000259" key="10">
    <source>
        <dbReference type="PROSITE" id="PS50110"/>
    </source>
</evidence>
<evidence type="ECO:0000256" key="1">
    <source>
        <dbReference type="ARBA" id="ARBA00022553"/>
    </source>
</evidence>
<evidence type="ECO:0000256" key="3">
    <source>
        <dbReference type="ARBA" id="ARBA00022840"/>
    </source>
</evidence>
<dbReference type="Pfam" id="PF00072">
    <property type="entry name" value="Response_reg"/>
    <property type="match status" value="1"/>
</dbReference>
<dbReference type="InterPro" id="IPR003593">
    <property type="entry name" value="AAA+_ATPase"/>
</dbReference>
<gene>
    <name evidence="11" type="primary">glnG_2</name>
    <name evidence="11" type="ORF">STSP2_02172</name>
</gene>
<proteinExistence type="predicted"/>
<dbReference type="PROSITE" id="PS50110">
    <property type="entry name" value="RESPONSE_REGULATORY"/>
    <property type="match status" value="1"/>
</dbReference>
<dbReference type="PROSITE" id="PS00676">
    <property type="entry name" value="SIGMA54_INTERACT_2"/>
    <property type="match status" value="1"/>
</dbReference>
<dbReference type="PROSITE" id="PS50045">
    <property type="entry name" value="SIGMA54_INTERACT_4"/>
    <property type="match status" value="1"/>
</dbReference>
<feature type="domain" description="Response regulatory" evidence="10">
    <location>
        <begin position="3"/>
        <end position="117"/>
    </location>
</feature>
<evidence type="ECO:0000313" key="11">
    <source>
        <dbReference type="EMBL" id="AQT68994.1"/>
    </source>
</evidence>
<accession>A0A1U9NMN0</accession>
<dbReference type="FunFam" id="3.40.50.2300:FF:000018">
    <property type="entry name" value="DNA-binding transcriptional regulator NtrC"/>
    <property type="match status" value="1"/>
</dbReference>
<dbReference type="PROSITE" id="PS00688">
    <property type="entry name" value="SIGMA54_INTERACT_3"/>
    <property type="match status" value="1"/>
</dbReference>
<dbReference type="GO" id="GO:0006355">
    <property type="term" value="P:regulation of DNA-templated transcription"/>
    <property type="evidence" value="ECO:0007669"/>
    <property type="project" value="InterPro"/>
</dbReference>
<protein>
    <submittedName>
        <fullName evidence="11">Nitrogen regulation protein NR(I)</fullName>
    </submittedName>
</protein>
<dbReference type="KEGG" id="alus:STSP2_02172"/>
<dbReference type="PANTHER" id="PTHR32071:SF113">
    <property type="entry name" value="ALGINATE BIOSYNTHESIS TRANSCRIPTIONAL REGULATORY PROTEIN ALGB"/>
    <property type="match status" value="1"/>
</dbReference>
<dbReference type="Pfam" id="PF00158">
    <property type="entry name" value="Sigma54_activat"/>
    <property type="match status" value="1"/>
</dbReference>
<dbReference type="InterPro" id="IPR002078">
    <property type="entry name" value="Sigma_54_int"/>
</dbReference>
<keyword evidence="2" id="KW-0547">Nucleotide-binding</keyword>
<dbReference type="SMART" id="SM00448">
    <property type="entry name" value="REC"/>
    <property type="match status" value="1"/>
</dbReference>
<evidence type="ECO:0000256" key="2">
    <source>
        <dbReference type="ARBA" id="ARBA00022741"/>
    </source>
</evidence>